<name>A0A6V7WD10_MELEN</name>
<dbReference type="InterPro" id="IPR043502">
    <property type="entry name" value="DNA/RNA_pol_sf"/>
</dbReference>
<dbReference type="EMBL" id="CAJEWN010000519">
    <property type="protein sequence ID" value="CAD2184869.1"/>
    <property type="molecule type" value="Genomic_DNA"/>
</dbReference>
<evidence type="ECO:0000259" key="2">
    <source>
        <dbReference type="PROSITE" id="PS50878"/>
    </source>
</evidence>
<accession>A0A6V7WD10</accession>
<dbReference type="PANTHER" id="PTHR33332">
    <property type="entry name" value="REVERSE TRANSCRIPTASE DOMAIN-CONTAINING PROTEIN"/>
    <property type="match status" value="1"/>
</dbReference>
<dbReference type="CDD" id="cd01650">
    <property type="entry name" value="RT_nLTR_like"/>
    <property type="match status" value="1"/>
</dbReference>
<dbReference type="SUPFAM" id="SSF56672">
    <property type="entry name" value="DNA/RNA polymerases"/>
    <property type="match status" value="1"/>
</dbReference>
<proteinExistence type="predicted"/>
<dbReference type="PROSITE" id="PS50878">
    <property type="entry name" value="RT_POL"/>
    <property type="match status" value="1"/>
</dbReference>
<dbReference type="PRINTS" id="PR01345">
    <property type="entry name" value="CERVTRCPTASE"/>
</dbReference>
<evidence type="ECO:0000313" key="4">
    <source>
        <dbReference type="Proteomes" id="UP000580250"/>
    </source>
</evidence>
<evidence type="ECO:0000313" key="3">
    <source>
        <dbReference type="EMBL" id="CAD2184869.1"/>
    </source>
</evidence>
<dbReference type="OrthoDB" id="410104at2759"/>
<comment type="caution">
    <text evidence="3">The sequence shown here is derived from an EMBL/GenBank/DDBJ whole genome shotgun (WGS) entry which is preliminary data.</text>
</comment>
<feature type="compositionally biased region" description="Polar residues" evidence="1">
    <location>
        <begin position="98"/>
        <end position="113"/>
    </location>
</feature>
<dbReference type="InterPro" id="IPR000477">
    <property type="entry name" value="RT_dom"/>
</dbReference>
<protein>
    <recommendedName>
        <fullName evidence="2">Reverse transcriptase domain-containing protein</fullName>
    </recommendedName>
</protein>
<organism evidence="3 4">
    <name type="scientific">Meloidogyne enterolobii</name>
    <name type="common">Root-knot nematode worm</name>
    <name type="synonym">Meloidogyne mayaguensis</name>
    <dbReference type="NCBI Taxonomy" id="390850"/>
    <lineage>
        <taxon>Eukaryota</taxon>
        <taxon>Metazoa</taxon>
        <taxon>Ecdysozoa</taxon>
        <taxon>Nematoda</taxon>
        <taxon>Chromadorea</taxon>
        <taxon>Rhabditida</taxon>
        <taxon>Tylenchina</taxon>
        <taxon>Tylenchomorpha</taxon>
        <taxon>Tylenchoidea</taxon>
        <taxon>Meloidogynidae</taxon>
        <taxon>Meloidogyninae</taxon>
        <taxon>Meloidogyne</taxon>
    </lineage>
</organism>
<gene>
    <name evidence="3" type="ORF">MENT_LOCUS37251</name>
</gene>
<dbReference type="Pfam" id="PF00078">
    <property type="entry name" value="RVT_1"/>
    <property type="match status" value="1"/>
</dbReference>
<feature type="region of interest" description="Disordered" evidence="1">
    <location>
        <begin position="98"/>
        <end position="119"/>
    </location>
</feature>
<reference evidence="3 4" key="1">
    <citation type="submission" date="2020-08" db="EMBL/GenBank/DDBJ databases">
        <authorList>
            <person name="Koutsovoulos G."/>
            <person name="Danchin GJ E."/>
        </authorList>
    </citation>
    <scope>NUCLEOTIDE SEQUENCE [LARGE SCALE GENOMIC DNA]</scope>
</reference>
<sequence length="654" mass="76597">MIQYKSKLCRNRNNPDIIEKIQTVSQKIDQEINRFLRNRENKNLKNENTKYRYIGNILKPKNIEFPVLIDNNNDIAYTNDQKADLFANTFLANHQPSQQQFTNNKSISPSKFTQQSNNNNINPLPIPQLKSKLHYINISPPDIYHILTHLKPKTNVSSDMIPEIFLKNCDLSLSYPLSYIFNFILMSGSVPEIWKTALVCPIPKKTSRYPKDYRPISLLSPVSKVFEQIIYRYLINHCNNNNIFPDSQHGFRVNRSVTTQLIETYNDLAISIETKKSCDIVYFDFSKAFDSISHSILLDKLETLLGIQGSLLNIFKDYLTNRHYKVKIKDSYSKIIPVTSGVPQGSILGPTLFLIYLSDLPEFCRTPNITCKLFADDLKIYKIGESNDINFSQNIQDFIHKLTNYCEINSLKINPEKSNLLHLGNKNPKSDYFILDTRIIPNPQNEPVRDLGVYFTKELKWDKHINIITRKAYNTLFSIIRNIKSNNSIVLIQLYKTYIRSILDFASSVYNTHFRKDIDKLENIQKTYLKIVYRRSKPYTDLPTYSELLQLYQLDSLEFRRLKADLILFHKYLHGTAIIRNNNFIKIVETRTRGDLFKIQQTQSYYTHAANNSFFIRAFNKYKQLPEYIKKASNFNFPKLLQQQDHLLKTIYNL</sequence>
<dbReference type="Proteomes" id="UP000580250">
    <property type="component" value="Unassembled WGS sequence"/>
</dbReference>
<dbReference type="AlphaFoldDB" id="A0A6V7WD10"/>
<evidence type="ECO:0000256" key="1">
    <source>
        <dbReference type="SAM" id="MobiDB-lite"/>
    </source>
</evidence>
<feature type="domain" description="Reverse transcriptase" evidence="2">
    <location>
        <begin position="183"/>
        <end position="455"/>
    </location>
</feature>